<reference evidence="3" key="1">
    <citation type="journal article" date="2019" name="Int. J. Syst. Evol. Microbiol.">
        <title>The Global Catalogue of Microorganisms (GCM) 10K type strain sequencing project: providing services to taxonomists for standard genome sequencing and annotation.</title>
        <authorList>
            <consortium name="The Broad Institute Genomics Platform"/>
            <consortium name="The Broad Institute Genome Sequencing Center for Infectious Disease"/>
            <person name="Wu L."/>
            <person name="Ma J."/>
        </authorList>
    </citation>
    <scope>NUCLEOTIDE SEQUENCE [LARGE SCALE GENOMIC DNA]</scope>
    <source>
        <strain evidence="3">JCM 3369</strain>
    </source>
</reference>
<dbReference type="Proteomes" id="UP001596380">
    <property type="component" value="Unassembled WGS sequence"/>
</dbReference>
<keyword evidence="1" id="KW-0812">Transmembrane</keyword>
<dbReference type="RefSeq" id="WP_160821288.1">
    <property type="nucleotide sequence ID" value="NZ_JBHSXE010000001.1"/>
</dbReference>
<gene>
    <name evidence="2" type="ORF">ACFQKB_34550</name>
</gene>
<keyword evidence="3" id="KW-1185">Reference proteome</keyword>
<proteinExistence type="predicted"/>
<protein>
    <submittedName>
        <fullName evidence="2">Uncharacterized protein</fullName>
    </submittedName>
</protein>
<evidence type="ECO:0000256" key="1">
    <source>
        <dbReference type="SAM" id="Phobius"/>
    </source>
</evidence>
<keyword evidence="1" id="KW-1133">Transmembrane helix</keyword>
<comment type="caution">
    <text evidence="2">The sequence shown here is derived from an EMBL/GenBank/DDBJ whole genome shotgun (WGS) entry which is preliminary data.</text>
</comment>
<accession>A0ABW2CTA6</accession>
<name>A0ABW2CTA6_9ACTN</name>
<evidence type="ECO:0000313" key="2">
    <source>
        <dbReference type="EMBL" id="MFC6884924.1"/>
    </source>
</evidence>
<evidence type="ECO:0000313" key="3">
    <source>
        <dbReference type="Proteomes" id="UP001596380"/>
    </source>
</evidence>
<keyword evidence="1" id="KW-0472">Membrane</keyword>
<dbReference type="EMBL" id="JBHSXS010000032">
    <property type="protein sequence ID" value="MFC6884924.1"/>
    <property type="molecule type" value="Genomic_DNA"/>
</dbReference>
<sequence length="225" mass="24605">MTMPRSERELVVMLRERTENPPAAPERGERAAALGQRILRRRRAVRASLATGAVAALIGAALALPDGKDDPIPAEAVPVSVRLPAKVPLPAKAGHLFRNENLPLIQSEQHDRMGEPVRLRFTALSTDTIYNVRCSVPDSWLVVKTDSPGRAADIGRCGPRDHLAQFDPQSAGTAWAGRPHTWELWVLPPEAEINGTTDPEKIDKVAARTGTRPGTWAVGIYDRRK</sequence>
<organism evidence="2 3">
    <name type="scientific">Actinomadura yumaensis</name>
    <dbReference type="NCBI Taxonomy" id="111807"/>
    <lineage>
        <taxon>Bacteria</taxon>
        <taxon>Bacillati</taxon>
        <taxon>Actinomycetota</taxon>
        <taxon>Actinomycetes</taxon>
        <taxon>Streptosporangiales</taxon>
        <taxon>Thermomonosporaceae</taxon>
        <taxon>Actinomadura</taxon>
    </lineage>
</organism>
<feature type="transmembrane region" description="Helical" evidence="1">
    <location>
        <begin position="44"/>
        <end position="64"/>
    </location>
</feature>